<dbReference type="EMBL" id="AUWU02000008">
    <property type="protein sequence ID" value="KAH0569926.1"/>
    <property type="molecule type" value="Genomic_DNA"/>
</dbReference>
<dbReference type="KEGG" id="ssao:94301921"/>
<name>A0A9P8LKY3_9EUKA</name>
<proteinExistence type="predicted"/>
<accession>A0A9P8LKY3</accession>
<dbReference type="AlphaFoldDB" id="A0A9P8LKY3"/>
<sequence length="1148" mass="129587">MMIQSIEEQTRLVDAILASDSVPIDIDLARLFRSIRTHKNIEALRKLLCHPVYNIYKRANTLAKVFKTQFAGELAAATRPPVLFAQAMDQGEFAKAYDLFSQNDFSKLVIGKAPRNKSQLVGDVIFQLFQADAKVFRAEAELAASGATTSHENATRMVNYFKFLTSNSKHIQLARFTAVYDSVKLEHEWLVDMKVPSKKIVETFKMLQAGKLARYTYDADDTIYAKLYKLDILNEFSIVESGDVGHNIKKFLCRVDLLDHYSPDQIEYLHDDQRHYIAAKKYGCDQAARMVYFQSLSGQSSDITLDPHALRQLRARMTGEPKASLQTVMDALLFPGSAEKLEQVPLIQEKAEHVVEYALFNKKSRFFNSDQRYSAVTAYLAAGYIHKDLNLLSRAARYFMLAVQQTSVAQEKLLLLQAAPLSKVVCLFVALCAELKQALAPHLQRLVGPLSALYRATADAKPLVTGLPSTIFELLITFHSVNDIPAEMSLQVCEFLRALQQQIVGLQYSHAKVSATVPALISDQLKFDQAHVSITENGVTAIFSLAQYARRSTKAQLQDAIIQRIDASANYQHTFFSWVMDVVDLLGKKMLDIQLIKQKTDAQTLDATLIRKLLATITISPVIGFQASEDKRVRDLEQKLARKSYMPAQIYQQYVSNAFASRINFDVVTSEPATMTCVKINVDMIQRLVDRFVQMVGMYDTSRVDLPIQGMLNFHTLAVRLLTISGRMYETGIASHTQLLAVVTQQAKSLQKLVPVKLDCQEHYQAFYEQLFSKKAIKTELNILPFLKQIQVTANMTTASNSLALLHAMMNFFQFTSMAVHVSQRMSNQLRVDPKADITILFEQPMPMSVLKALIKVFFSQKNVSSAYISKLYIRSSTDAKQFILLHFYEKAMVEPQYEQIFLDLLKNNCQKSADAMLLFFGKVYNNENLNFNLRVFDAMAELQKAPTPYLLNYAGCLGRKLAISDQAAFDLFCQFSQDDKQAPHSVDYLLQLENSGELIMREFARISYKHACGPAQSRVVYSAIYQTLSQPLQTLFNAEMYAKNAAKLLFAILEYLTASRCSHFPFCSSIPLSTFTPSQLEAYAVFSVFFSLVTPDGLSLAQLNLAGTSQYCQLYYQIQCKVDVTDEQMAGLSHLERVQLVGIQSRK</sequence>
<evidence type="ECO:0000313" key="2">
    <source>
        <dbReference type="Proteomes" id="UP000018208"/>
    </source>
</evidence>
<reference evidence="1 2" key="1">
    <citation type="journal article" date="2014" name="PLoS Genet.">
        <title>The Genome of Spironucleus salmonicida Highlights a Fish Pathogen Adapted to Fluctuating Environments.</title>
        <authorList>
            <person name="Xu F."/>
            <person name="Jerlstrom-Hultqvist J."/>
            <person name="Einarsson E."/>
            <person name="Astvaldsson A."/>
            <person name="Svard S.G."/>
            <person name="Andersson J.O."/>
        </authorList>
    </citation>
    <scope>NUCLEOTIDE SEQUENCE [LARGE SCALE GENOMIC DNA]</scope>
    <source>
        <strain evidence="1 2">ATCC 50377</strain>
    </source>
</reference>
<dbReference type="RefSeq" id="XP_067760699.1">
    <property type="nucleotide sequence ID" value="XM_067911677.1"/>
</dbReference>
<dbReference type="GeneID" id="94301921"/>
<keyword evidence="2" id="KW-1185">Reference proteome</keyword>
<protein>
    <submittedName>
        <fullName evidence="1">Uncharacterized protein</fullName>
    </submittedName>
</protein>
<dbReference type="Proteomes" id="UP000018208">
    <property type="component" value="Unassembled WGS sequence"/>
</dbReference>
<evidence type="ECO:0000313" key="1">
    <source>
        <dbReference type="EMBL" id="KAH0569926.1"/>
    </source>
</evidence>
<comment type="caution">
    <text evidence="1">The sequence shown here is derived from an EMBL/GenBank/DDBJ whole genome shotgun (WGS) entry which is preliminary data.</text>
</comment>
<organism evidence="1 2">
    <name type="scientific">Spironucleus salmonicida</name>
    <dbReference type="NCBI Taxonomy" id="348837"/>
    <lineage>
        <taxon>Eukaryota</taxon>
        <taxon>Metamonada</taxon>
        <taxon>Diplomonadida</taxon>
        <taxon>Hexamitidae</taxon>
        <taxon>Hexamitinae</taxon>
        <taxon>Spironucleus</taxon>
    </lineage>
</organism>
<gene>
    <name evidence="1" type="ORF">SS50377_27898</name>
</gene>